<dbReference type="OrthoDB" id="10573348at2759"/>
<name>A0A4Z1E5R8_9HELO</name>
<reference evidence="2 3" key="1">
    <citation type="submission" date="2017-12" db="EMBL/GenBank/DDBJ databases">
        <title>Comparative genomics of Botrytis spp.</title>
        <authorList>
            <person name="Valero-Jimenez C.A."/>
            <person name="Tapia P."/>
            <person name="Veloso J."/>
            <person name="Silva-Moreno E."/>
            <person name="Staats M."/>
            <person name="Valdes J.H."/>
            <person name="Van Kan J.A.L."/>
        </authorList>
    </citation>
    <scope>NUCLEOTIDE SEQUENCE [LARGE SCALE GENOMIC DNA]</scope>
    <source>
        <strain evidence="2 3">Bt9001</strain>
    </source>
</reference>
<sequence>MKFTQEQTVSKDGNIKLKQPFPSPTSNTPGIEITHVKFPQVENRQLKRKRSQNEATALLLFPSKNDFGHRLHDLTRSSTHLNIERRNFAGRTNTLNQRVI</sequence>
<evidence type="ECO:0000256" key="1">
    <source>
        <dbReference type="SAM" id="MobiDB-lite"/>
    </source>
</evidence>
<organism evidence="2 3">
    <name type="scientific">Botrytis tulipae</name>
    <dbReference type="NCBI Taxonomy" id="87230"/>
    <lineage>
        <taxon>Eukaryota</taxon>
        <taxon>Fungi</taxon>
        <taxon>Dikarya</taxon>
        <taxon>Ascomycota</taxon>
        <taxon>Pezizomycotina</taxon>
        <taxon>Leotiomycetes</taxon>
        <taxon>Helotiales</taxon>
        <taxon>Sclerotiniaceae</taxon>
        <taxon>Botrytis</taxon>
    </lineage>
</organism>
<gene>
    <name evidence="2" type="ORF">BTUL_0275g00170</name>
</gene>
<protein>
    <submittedName>
        <fullName evidence="2">Uncharacterized protein</fullName>
    </submittedName>
</protein>
<accession>A0A4Z1E5R8</accession>
<proteinExistence type="predicted"/>
<evidence type="ECO:0000313" key="2">
    <source>
        <dbReference type="EMBL" id="TGO07455.1"/>
    </source>
</evidence>
<comment type="caution">
    <text evidence="2">The sequence shown here is derived from an EMBL/GenBank/DDBJ whole genome shotgun (WGS) entry which is preliminary data.</text>
</comment>
<evidence type="ECO:0000313" key="3">
    <source>
        <dbReference type="Proteomes" id="UP000297777"/>
    </source>
</evidence>
<dbReference type="AlphaFoldDB" id="A0A4Z1E5R8"/>
<dbReference type="EMBL" id="PQXH01000274">
    <property type="protein sequence ID" value="TGO07455.1"/>
    <property type="molecule type" value="Genomic_DNA"/>
</dbReference>
<feature type="compositionally biased region" description="Polar residues" evidence="1">
    <location>
        <begin position="1"/>
        <end position="11"/>
    </location>
</feature>
<dbReference type="Proteomes" id="UP000297777">
    <property type="component" value="Unassembled WGS sequence"/>
</dbReference>
<keyword evidence="3" id="KW-1185">Reference proteome</keyword>
<feature type="region of interest" description="Disordered" evidence="1">
    <location>
        <begin position="1"/>
        <end position="31"/>
    </location>
</feature>